<gene>
    <name evidence="2" type="ORF">NJ75_00465</name>
</gene>
<organism evidence="2 3">
    <name type="scientific">Novosphingobium subterraneum</name>
    <dbReference type="NCBI Taxonomy" id="48936"/>
    <lineage>
        <taxon>Bacteria</taxon>
        <taxon>Pseudomonadati</taxon>
        <taxon>Pseudomonadota</taxon>
        <taxon>Alphaproteobacteria</taxon>
        <taxon>Sphingomonadales</taxon>
        <taxon>Sphingomonadaceae</taxon>
        <taxon>Novosphingobium</taxon>
    </lineage>
</organism>
<evidence type="ECO:0000256" key="1">
    <source>
        <dbReference type="SAM" id="MobiDB-lite"/>
    </source>
</evidence>
<sequence length="113" mass="11292">MPLLAAGRRAPLVASLAPLGLILALGGCGSSDNEKLEARIAALEAKADAADKRSRQALSMAATSNPAPVVESGTTDSFGEPSLSDEVTDGSADSAIYENTIEAPAGPPIAPGF</sequence>
<evidence type="ECO:0000313" key="2">
    <source>
        <dbReference type="EMBL" id="KHS49032.1"/>
    </source>
</evidence>
<keyword evidence="3" id="KW-1185">Reference proteome</keyword>
<feature type="region of interest" description="Disordered" evidence="1">
    <location>
        <begin position="53"/>
        <end position="90"/>
    </location>
</feature>
<dbReference type="STRING" id="48936.NJ75_00465"/>
<accession>A0A0B9AED5</accession>
<dbReference type="PATRIC" id="fig|48936.3.peg.475"/>
<evidence type="ECO:0000313" key="3">
    <source>
        <dbReference type="Proteomes" id="UP000031338"/>
    </source>
</evidence>
<name>A0A0B9AED5_9SPHN</name>
<comment type="caution">
    <text evidence="2">The sequence shown here is derived from an EMBL/GenBank/DDBJ whole genome shotgun (WGS) entry which is preliminary data.</text>
</comment>
<feature type="compositionally biased region" description="Polar residues" evidence="1">
    <location>
        <begin position="61"/>
        <end position="77"/>
    </location>
</feature>
<dbReference type="Proteomes" id="UP000031338">
    <property type="component" value="Unassembled WGS sequence"/>
</dbReference>
<proteinExistence type="predicted"/>
<protein>
    <submittedName>
        <fullName evidence="2">Uncharacterized protein</fullName>
    </submittedName>
</protein>
<dbReference type="EMBL" id="JRVC01000002">
    <property type="protein sequence ID" value="KHS49032.1"/>
    <property type="molecule type" value="Genomic_DNA"/>
</dbReference>
<reference evidence="2 3" key="1">
    <citation type="submission" date="2014-10" db="EMBL/GenBank/DDBJ databases">
        <title>Draft genome sequence of Novosphingobium subterraneum DSM 12447.</title>
        <authorList>
            <person name="Gan H.M."/>
            <person name="Gan H.Y."/>
            <person name="Savka M.A."/>
        </authorList>
    </citation>
    <scope>NUCLEOTIDE SEQUENCE [LARGE SCALE GENOMIC DNA]</scope>
    <source>
        <strain evidence="2 3">DSM 12447</strain>
    </source>
</reference>
<dbReference type="AlphaFoldDB" id="A0A0B9AED5"/>